<dbReference type="InterPro" id="IPR036188">
    <property type="entry name" value="FAD/NAD-bd_sf"/>
</dbReference>
<dbReference type="PRINTS" id="PR00420">
    <property type="entry name" value="RNGMNOXGNASE"/>
</dbReference>
<dbReference type="InterPro" id="IPR002938">
    <property type="entry name" value="FAD-bd"/>
</dbReference>
<dbReference type="InterPro" id="IPR053212">
    <property type="entry name" value="DHP_3-monooxygenase"/>
</dbReference>
<accession>A0A5N6L137</accession>
<name>A0A5N6L137_9ROSI</name>
<dbReference type="GO" id="GO:0071949">
    <property type="term" value="F:FAD binding"/>
    <property type="evidence" value="ECO:0007669"/>
    <property type="project" value="InterPro"/>
</dbReference>
<dbReference type="SUPFAM" id="SSF54373">
    <property type="entry name" value="FAD-linked reductases, C-terminal domain"/>
    <property type="match status" value="1"/>
</dbReference>
<dbReference type="PANTHER" id="PTHR47469:SF2">
    <property type="entry name" value="OS06G0597600 PROTEIN"/>
    <property type="match status" value="1"/>
</dbReference>
<gene>
    <name evidence="3" type="ORF">FH972_025471</name>
</gene>
<dbReference type="EMBL" id="VIBQ01000056">
    <property type="protein sequence ID" value="KAB8527820.1"/>
    <property type="molecule type" value="Genomic_DNA"/>
</dbReference>
<reference evidence="3 4" key="1">
    <citation type="submission" date="2019-06" db="EMBL/GenBank/DDBJ databases">
        <title>A chromosomal-level reference genome of Carpinus fangiana (Coryloideae, Betulaceae).</title>
        <authorList>
            <person name="Yang X."/>
            <person name="Wang Z."/>
            <person name="Zhang L."/>
            <person name="Hao G."/>
            <person name="Liu J."/>
            <person name="Yang Y."/>
        </authorList>
    </citation>
    <scope>NUCLEOTIDE SEQUENCE [LARGE SCALE GENOMIC DNA]</scope>
    <source>
        <strain evidence="3">Cfa_2016G</strain>
        <tissue evidence="3">Leaf</tissue>
    </source>
</reference>
<evidence type="ECO:0000313" key="4">
    <source>
        <dbReference type="Proteomes" id="UP000327013"/>
    </source>
</evidence>
<comment type="caution">
    <text evidence="3">The sequence shown here is derived from an EMBL/GenBank/DDBJ whole genome shotgun (WGS) entry which is preliminary data.</text>
</comment>
<dbReference type="Gene3D" id="3.30.9.60">
    <property type="match status" value="1"/>
</dbReference>
<dbReference type="Proteomes" id="UP000327013">
    <property type="component" value="Unassembled WGS sequence"/>
</dbReference>
<feature type="domain" description="FAD-binding" evidence="1">
    <location>
        <begin position="17"/>
        <end position="58"/>
    </location>
</feature>
<dbReference type="Pfam" id="PF01494">
    <property type="entry name" value="FAD_binding_3"/>
    <property type="match status" value="1"/>
</dbReference>
<keyword evidence="4" id="KW-1185">Reference proteome</keyword>
<dbReference type="OrthoDB" id="507578at2759"/>
<sequence>MSGHDSSPFSSERKPLDIVIVGGSLAGLMTAIVLVRSGHNVHILERNPTGLLHDQGAGVVCGPELLAFFTKYDRSKTPLAVVSPMRHYLDQEGGEIDVQYYEQKMTSWDLLYHLLRINFDGVSQEANGDTVLKENDYGKATYEYGAAVTNVERADGGYVDVIYTSSGQGTTKPTDLLIAADGPSSTIRTILAPSTRRTYAGYVAWRGTVPEADLSPSATKALVEKFTFFHSTNLQMLVYVIPGPNGKLTPGSRLVNWVWYRNYTESSPEHKDVLTDLNGHTHRTTLPVGGVQSRLWESQKEYATQRLPPQFAELVHKTQQPFVQAITDALSEKSVFYDGKVLMVGDAVAGFRPHTAASANQAALNALLLEGVAKGTLSLEEWEDIILEYARDTQKRGVQMGDRSQFGVHPLSR</sequence>
<dbReference type="SUPFAM" id="SSF51905">
    <property type="entry name" value="FAD/NAD(P)-binding domain"/>
    <property type="match status" value="1"/>
</dbReference>
<evidence type="ECO:0000259" key="2">
    <source>
        <dbReference type="Pfam" id="PF22607"/>
    </source>
</evidence>
<dbReference type="AlphaFoldDB" id="A0A5N6L137"/>
<evidence type="ECO:0000313" key="3">
    <source>
        <dbReference type="EMBL" id="KAB8527820.1"/>
    </source>
</evidence>
<evidence type="ECO:0000259" key="1">
    <source>
        <dbReference type="Pfam" id="PF01494"/>
    </source>
</evidence>
<protein>
    <submittedName>
        <fullName evidence="3">Uncharacterized protein</fullName>
    </submittedName>
</protein>
<feature type="domain" description="2,6-dihydroxypyridine 3-monooxygenase substrate binding" evidence="2">
    <location>
        <begin position="199"/>
        <end position="328"/>
    </location>
</feature>
<dbReference type="Pfam" id="PF22607">
    <property type="entry name" value="FAD_binding-like"/>
    <property type="match status" value="1"/>
</dbReference>
<dbReference type="PANTHER" id="PTHR47469">
    <property type="entry name" value="MONOOXYGENASE-LIKE"/>
    <property type="match status" value="1"/>
</dbReference>
<dbReference type="Gene3D" id="3.50.50.60">
    <property type="entry name" value="FAD/NAD(P)-binding domain"/>
    <property type="match status" value="1"/>
</dbReference>
<dbReference type="InterPro" id="IPR054707">
    <property type="entry name" value="DhpH_subs-bd"/>
</dbReference>
<proteinExistence type="predicted"/>
<organism evidence="3 4">
    <name type="scientific">Carpinus fangiana</name>
    <dbReference type="NCBI Taxonomy" id="176857"/>
    <lineage>
        <taxon>Eukaryota</taxon>
        <taxon>Viridiplantae</taxon>
        <taxon>Streptophyta</taxon>
        <taxon>Embryophyta</taxon>
        <taxon>Tracheophyta</taxon>
        <taxon>Spermatophyta</taxon>
        <taxon>Magnoliopsida</taxon>
        <taxon>eudicotyledons</taxon>
        <taxon>Gunneridae</taxon>
        <taxon>Pentapetalae</taxon>
        <taxon>rosids</taxon>
        <taxon>fabids</taxon>
        <taxon>Fagales</taxon>
        <taxon>Betulaceae</taxon>
        <taxon>Carpinus</taxon>
    </lineage>
</organism>